<dbReference type="InterPro" id="IPR009003">
    <property type="entry name" value="Peptidase_S1_PA"/>
</dbReference>
<name>A0A315VF15_GAMAF</name>
<dbReference type="AlphaFoldDB" id="A0A315VF15"/>
<keyword evidence="4" id="KW-1185">Reference proteome</keyword>
<organism evidence="3 4">
    <name type="scientific">Gambusia affinis</name>
    <name type="common">Western mosquitofish</name>
    <name type="synonym">Heterandria affinis</name>
    <dbReference type="NCBI Taxonomy" id="33528"/>
    <lineage>
        <taxon>Eukaryota</taxon>
        <taxon>Metazoa</taxon>
        <taxon>Chordata</taxon>
        <taxon>Craniata</taxon>
        <taxon>Vertebrata</taxon>
        <taxon>Euteleostomi</taxon>
        <taxon>Actinopterygii</taxon>
        <taxon>Neopterygii</taxon>
        <taxon>Teleostei</taxon>
        <taxon>Neoteleostei</taxon>
        <taxon>Acanthomorphata</taxon>
        <taxon>Ovalentaria</taxon>
        <taxon>Atherinomorphae</taxon>
        <taxon>Cyprinodontiformes</taxon>
        <taxon>Poeciliidae</taxon>
        <taxon>Poeciliinae</taxon>
        <taxon>Gambusia</taxon>
    </lineage>
</organism>
<dbReference type="Pfam" id="PF00089">
    <property type="entry name" value="Trypsin"/>
    <property type="match status" value="1"/>
</dbReference>
<gene>
    <name evidence="3" type="ORF">CCH79_00021000</name>
</gene>
<dbReference type="SMART" id="SM00020">
    <property type="entry name" value="Tryp_SPc"/>
    <property type="match status" value="1"/>
</dbReference>
<dbReference type="Gene3D" id="2.40.10.10">
    <property type="entry name" value="Trypsin-like serine proteases"/>
    <property type="match status" value="2"/>
</dbReference>
<comment type="caution">
    <text evidence="3">The sequence shown here is derived from an EMBL/GenBank/DDBJ whole genome shotgun (WGS) entry which is preliminary data.</text>
</comment>
<evidence type="ECO:0000313" key="3">
    <source>
        <dbReference type="EMBL" id="PWA21993.1"/>
    </source>
</evidence>
<evidence type="ECO:0000259" key="2">
    <source>
        <dbReference type="PROSITE" id="PS50240"/>
    </source>
</evidence>
<protein>
    <recommendedName>
        <fullName evidence="2">Peptidase S1 domain-containing protein</fullName>
    </recommendedName>
</protein>
<feature type="non-terminal residue" evidence="3">
    <location>
        <position position="193"/>
    </location>
</feature>
<dbReference type="SUPFAM" id="SSF50494">
    <property type="entry name" value="Trypsin-like serine proteases"/>
    <property type="match status" value="1"/>
</dbReference>
<accession>A0A315VF15</accession>
<dbReference type="InterPro" id="IPR001254">
    <property type="entry name" value="Trypsin_dom"/>
</dbReference>
<dbReference type="PROSITE" id="PS50240">
    <property type="entry name" value="TRYPSIN_DOM"/>
    <property type="match status" value="1"/>
</dbReference>
<feature type="domain" description="Peptidase S1" evidence="2">
    <location>
        <begin position="28"/>
        <end position="193"/>
    </location>
</feature>
<dbReference type="GO" id="GO:0006508">
    <property type="term" value="P:proteolysis"/>
    <property type="evidence" value="ECO:0007669"/>
    <property type="project" value="InterPro"/>
</dbReference>
<keyword evidence="1" id="KW-1015">Disulfide bond</keyword>
<dbReference type="Proteomes" id="UP000250572">
    <property type="component" value="Unassembled WGS sequence"/>
</dbReference>
<proteinExistence type="predicted"/>
<evidence type="ECO:0000313" key="4">
    <source>
        <dbReference type="Proteomes" id="UP000250572"/>
    </source>
</evidence>
<dbReference type="GO" id="GO:0004252">
    <property type="term" value="F:serine-type endopeptidase activity"/>
    <property type="evidence" value="ECO:0007669"/>
    <property type="project" value="InterPro"/>
</dbReference>
<dbReference type="InterPro" id="IPR043504">
    <property type="entry name" value="Peptidase_S1_PA_chymotrypsin"/>
</dbReference>
<dbReference type="EMBL" id="NHOQ01001826">
    <property type="protein sequence ID" value="PWA21993.1"/>
    <property type="molecule type" value="Genomic_DNA"/>
</dbReference>
<evidence type="ECO:0000256" key="1">
    <source>
        <dbReference type="ARBA" id="ARBA00023157"/>
    </source>
</evidence>
<dbReference type="PANTHER" id="PTHR24252">
    <property type="entry name" value="ACROSIN-RELATED"/>
    <property type="match status" value="1"/>
</dbReference>
<dbReference type="PANTHER" id="PTHR24252:SF7">
    <property type="entry name" value="HYALIN"/>
    <property type="match status" value="1"/>
</dbReference>
<sequence length="193" mass="20397">MNPFDEPQSFIDCLTAPSPAVACGEAPLNSGSPDGSLSSEGEWPWMASLLKRGTHVCGGTLVSEDKVLTNADCIPEDFVASEYTVVLGRLRQNGSNPSEQFVAVGSVTRSNLTGSNIALLQLSAKPKLTDYVWPICLDNGRTFPEGSTCWAAGWSSVNGGADKVLLKFQTEVLSCGIDSGSNTLCTGVFTQEQ</sequence>
<dbReference type="STRING" id="33528.ENSGAFP00000020903"/>
<reference evidence="3 4" key="1">
    <citation type="journal article" date="2018" name="G3 (Bethesda)">
        <title>A High-Quality Reference Genome for the Invasive Mosquitofish Gambusia affinis Using a Chicago Library.</title>
        <authorList>
            <person name="Hoffberg S.L."/>
            <person name="Troendle N.J."/>
            <person name="Glenn T.C."/>
            <person name="Mahmud O."/>
            <person name="Louha S."/>
            <person name="Chalopin D."/>
            <person name="Bennetzen J.L."/>
            <person name="Mauricio R."/>
        </authorList>
    </citation>
    <scope>NUCLEOTIDE SEQUENCE [LARGE SCALE GENOMIC DNA]</scope>
    <source>
        <strain evidence="3">NE01/NJP1002.9</strain>
        <tissue evidence="3">Muscle</tissue>
    </source>
</reference>